<reference evidence="1" key="1">
    <citation type="submission" date="2023-05" db="EMBL/GenBank/DDBJ databases">
        <title>Mycoplasma phocimorsus sp. nov., isolated from Scandinavian patients with seal finger or septic arthritis after contact with seals.</title>
        <authorList>
            <person name="Skafte-Holm A."/>
            <person name="Pedersen T.R."/>
            <person name="Froelund M."/>
            <person name="Stegger M."/>
            <person name="Qvortrup K."/>
            <person name="Michaels D.L."/>
            <person name="Brown D.R."/>
            <person name="Jensen J.S."/>
        </authorList>
    </citation>
    <scope>NUCLEOTIDE SEQUENCE</scope>
    <source>
        <strain evidence="1">M5725</strain>
    </source>
</reference>
<name>A0AAJ1PTZ9_9MOLU</name>
<protein>
    <submittedName>
        <fullName evidence="1">Uncharacterized protein</fullName>
    </submittedName>
</protein>
<dbReference type="InterPro" id="IPR054781">
    <property type="entry name" value="Asp23-rel"/>
</dbReference>
<gene>
    <name evidence="1" type="ORF">QLQ80_01845</name>
</gene>
<comment type="caution">
    <text evidence="1">The sequence shown here is derived from an EMBL/GenBank/DDBJ whole genome shotgun (WGS) entry which is preliminary data.</text>
</comment>
<dbReference type="Proteomes" id="UP001224428">
    <property type="component" value="Unassembled WGS sequence"/>
</dbReference>
<dbReference type="NCBIfam" id="NF045836">
    <property type="entry name" value="MMB_0454_fam"/>
    <property type="match status" value="1"/>
</dbReference>
<keyword evidence="2" id="KW-1185">Reference proteome</keyword>
<accession>A0AAJ1PTZ9</accession>
<organism evidence="1 2">
    <name type="scientific">Mycoplasma phocimorsus</name>
    <dbReference type="NCBI Taxonomy" id="3045839"/>
    <lineage>
        <taxon>Bacteria</taxon>
        <taxon>Bacillati</taxon>
        <taxon>Mycoplasmatota</taxon>
        <taxon>Mollicutes</taxon>
        <taxon>Mycoplasmataceae</taxon>
        <taxon>Mycoplasma</taxon>
    </lineage>
</organism>
<proteinExistence type="predicted"/>
<dbReference type="RefSeq" id="WP_283823684.1">
    <property type="nucleotide sequence ID" value="NZ_JASDAY010000022.1"/>
</dbReference>
<dbReference type="AlphaFoldDB" id="A0AAJ1PTZ9"/>
<evidence type="ECO:0000313" key="1">
    <source>
        <dbReference type="EMBL" id="MDJ1645830.1"/>
    </source>
</evidence>
<sequence length="102" mass="11739">MECVIKTIGVNESYCVYKDIFIQKIKKMMDWTKGVELAKTPVVEINEDRSNIAIKVDFYIEDFSQLNNVVNYANKEIENIVEALISTKPSNIQLFCLGEKNN</sequence>
<evidence type="ECO:0000313" key="2">
    <source>
        <dbReference type="Proteomes" id="UP001224428"/>
    </source>
</evidence>
<dbReference type="EMBL" id="JASDDP010000019">
    <property type="protein sequence ID" value="MDJ1645830.1"/>
    <property type="molecule type" value="Genomic_DNA"/>
</dbReference>